<gene>
    <name evidence="1" type="ORF">GCM10010151_55940</name>
</gene>
<dbReference type="EMBL" id="BAAABM010000053">
    <property type="protein sequence ID" value="GAA0359032.1"/>
    <property type="molecule type" value="Genomic_DNA"/>
</dbReference>
<sequence length="153" mass="16801">MSTTKVPFSQLIQQPGKTVAKLDEAQQLRLVRRDGEDLVLETADRAEAAAAAMSVTTRLFVSLVKQDEGARALLMVLPEAFPWVKFLPTEDVRAFLVELVETANACAELDTLAPLETVVEAWRSTARIHADPELRARLTEPLDGTDYGPVSVL</sequence>
<keyword evidence="2" id="KW-1185">Reference proteome</keyword>
<name>A0ABP3H2F8_9ACTN</name>
<reference evidence="2" key="1">
    <citation type="journal article" date="2019" name="Int. J. Syst. Evol. Microbiol.">
        <title>The Global Catalogue of Microorganisms (GCM) 10K type strain sequencing project: providing services to taxonomists for standard genome sequencing and annotation.</title>
        <authorList>
            <consortium name="The Broad Institute Genomics Platform"/>
            <consortium name="The Broad Institute Genome Sequencing Center for Infectious Disease"/>
            <person name="Wu L."/>
            <person name="Ma J."/>
        </authorList>
    </citation>
    <scope>NUCLEOTIDE SEQUENCE [LARGE SCALE GENOMIC DNA]</scope>
    <source>
        <strain evidence="2">JCM 3146</strain>
    </source>
</reference>
<dbReference type="Proteomes" id="UP001501822">
    <property type="component" value="Unassembled WGS sequence"/>
</dbReference>
<evidence type="ECO:0000313" key="1">
    <source>
        <dbReference type="EMBL" id="GAA0359032.1"/>
    </source>
</evidence>
<comment type="caution">
    <text evidence="1">The sequence shown here is derived from an EMBL/GenBank/DDBJ whole genome shotgun (WGS) entry which is preliminary data.</text>
</comment>
<protein>
    <recommendedName>
        <fullName evidence="3">Prevent-host-death family protein</fullName>
    </recommendedName>
</protein>
<dbReference type="RefSeq" id="WP_252804083.1">
    <property type="nucleotide sequence ID" value="NZ_BAAABM010000053.1"/>
</dbReference>
<evidence type="ECO:0000313" key="2">
    <source>
        <dbReference type="Proteomes" id="UP001501822"/>
    </source>
</evidence>
<organism evidence="1 2">
    <name type="scientific">Actinoallomurus spadix</name>
    <dbReference type="NCBI Taxonomy" id="79912"/>
    <lineage>
        <taxon>Bacteria</taxon>
        <taxon>Bacillati</taxon>
        <taxon>Actinomycetota</taxon>
        <taxon>Actinomycetes</taxon>
        <taxon>Streptosporangiales</taxon>
        <taxon>Thermomonosporaceae</taxon>
        <taxon>Actinoallomurus</taxon>
    </lineage>
</organism>
<proteinExistence type="predicted"/>
<evidence type="ECO:0008006" key="3">
    <source>
        <dbReference type="Google" id="ProtNLM"/>
    </source>
</evidence>
<accession>A0ABP3H2F8</accession>